<name>A0A5K7SE54_9BACT</name>
<evidence type="ECO:0000313" key="2">
    <source>
        <dbReference type="Proteomes" id="UP001193389"/>
    </source>
</evidence>
<dbReference type="Proteomes" id="UP001193389">
    <property type="component" value="Chromosome"/>
</dbReference>
<gene>
    <name evidence="1" type="ORF">AQPE_3957</name>
</gene>
<accession>A0A5K7SE54</accession>
<proteinExistence type="predicted"/>
<organism evidence="1 2">
    <name type="scientific">Aquipluma nitroreducens</name>
    <dbReference type="NCBI Taxonomy" id="2010828"/>
    <lineage>
        <taxon>Bacteria</taxon>
        <taxon>Pseudomonadati</taxon>
        <taxon>Bacteroidota</taxon>
        <taxon>Bacteroidia</taxon>
        <taxon>Marinilabiliales</taxon>
        <taxon>Prolixibacteraceae</taxon>
        <taxon>Aquipluma</taxon>
    </lineage>
</organism>
<dbReference type="EMBL" id="AP018694">
    <property type="protein sequence ID" value="BBE19769.1"/>
    <property type="molecule type" value="Genomic_DNA"/>
</dbReference>
<keyword evidence="2" id="KW-1185">Reference proteome</keyword>
<dbReference type="AlphaFoldDB" id="A0A5K7SE54"/>
<reference evidence="1" key="1">
    <citation type="journal article" date="2020" name="Int. J. Syst. Evol. Microbiol.">
        <title>Aquipluma nitroreducens gen. nov. sp. nov., a novel facultatively anaerobic bacterium isolated from a freshwater lake.</title>
        <authorList>
            <person name="Watanabe M."/>
            <person name="Kojima H."/>
            <person name="Fukui M."/>
        </authorList>
    </citation>
    <scope>NUCLEOTIDE SEQUENCE</scope>
    <source>
        <strain evidence="1">MeG22</strain>
    </source>
</reference>
<protein>
    <submittedName>
        <fullName evidence="1">Uncharacterized protein</fullName>
    </submittedName>
</protein>
<sequence>MLKHNILKQLFAAAVVIQTTASAYKNDCNVSEKCFETGN</sequence>
<dbReference type="KEGG" id="anf:AQPE_3957"/>
<evidence type="ECO:0000313" key="1">
    <source>
        <dbReference type="EMBL" id="BBE19769.1"/>
    </source>
</evidence>